<dbReference type="PANTHER" id="PTHR28620">
    <property type="entry name" value="CENTROMERE PROTEIN V"/>
    <property type="match status" value="1"/>
</dbReference>
<dbReference type="AlphaFoldDB" id="A0A142VXF1"/>
<evidence type="ECO:0000256" key="1">
    <source>
        <dbReference type="ARBA" id="ARBA00005495"/>
    </source>
</evidence>
<feature type="domain" description="CENP-V/GFA" evidence="4">
    <location>
        <begin position="3"/>
        <end position="116"/>
    </location>
</feature>
<reference evidence="5 6" key="2">
    <citation type="journal article" date="2016" name="Genome Announc.">
        <title>Complete Genome Sequence of Sphingopyxis terrae Strain 203-1 (NBRC 111660), a Polyethylene Glycol Degrader.</title>
        <authorList>
            <person name="Ohtsubo Y."/>
            <person name="Nonoyama S."/>
            <person name="Nagata Y."/>
            <person name="Numata M."/>
            <person name="Tsuchikane K."/>
            <person name="Hosoyama A."/>
            <person name="Yamazoe A."/>
            <person name="Tsuda M."/>
            <person name="Fujita N."/>
            <person name="Kawai F."/>
        </authorList>
    </citation>
    <scope>NUCLEOTIDE SEQUENCE [LARGE SCALE GENOMIC DNA]</scope>
    <source>
        <strain evidence="5 6">203-1</strain>
    </source>
</reference>
<name>A0A142VXF1_9SPHN</name>
<accession>A0A142VXF1</accession>
<dbReference type="EMBL" id="CP013342">
    <property type="protein sequence ID" value="AMU94493.1"/>
    <property type="molecule type" value="Genomic_DNA"/>
</dbReference>
<dbReference type="Pfam" id="PF04828">
    <property type="entry name" value="GFA"/>
    <property type="match status" value="1"/>
</dbReference>
<gene>
    <name evidence="5" type="ORF">AOA14_07725</name>
</gene>
<sequence>MAFDGSCHCGAVTYTIDGDIPTTAMSCNCSHCRRKGFLLAFVPIDQFRLTSGGDRLTSYKFNKHNIDHQFCVSCGCQGFSVGTGPDGSKMAAVNLRCVPDVDLDSLTIQKVDGASF</sequence>
<keyword evidence="2" id="KW-0479">Metal-binding</keyword>
<proteinExistence type="inferred from homology"/>
<dbReference type="RefSeq" id="WP_062901370.1">
    <property type="nucleotide sequence ID" value="NZ_CP013342.1"/>
</dbReference>
<dbReference type="InterPro" id="IPR006913">
    <property type="entry name" value="CENP-V/GFA"/>
</dbReference>
<dbReference type="InterPro" id="IPR011057">
    <property type="entry name" value="Mss4-like_sf"/>
</dbReference>
<dbReference type="SUPFAM" id="SSF51316">
    <property type="entry name" value="Mss4-like"/>
    <property type="match status" value="1"/>
</dbReference>
<evidence type="ECO:0000256" key="2">
    <source>
        <dbReference type="ARBA" id="ARBA00022723"/>
    </source>
</evidence>
<dbReference type="Gene3D" id="2.170.150.70">
    <property type="match status" value="1"/>
</dbReference>
<dbReference type="PANTHER" id="PTHR28620:SF1">
    <property type="entry name" value="CENP-V_GFA DOMAIN-CONTAINING PROTEIN"/>
    <property type="match status" value="1"/>
</dbReference>
<evidence type="ECO:0000313" key="5">
    <source>
        <dbReference type="EMBL" id="AMU94493.1"/>
    </source>
</evidence>
<comment type="similarity">
    <text evidence="1">Belongs to the Gfa family.</text>
</comment>
<dbReference type="KEGG" id="ster:AOA14_07725"/>
<evidence type="ECO:0000313" key="6">
    <source>
        <dbReference type="Proteomes" id="UP000076234"/>
    </source>
</evidence>
<dbReference type="GO" id="GO:0016846">
    <property type="term" value="F:carbon-sulfur lyase activity"/>
    <property type="evidence" value="ECO:0007669"/>
    <property type="project" value="InterPro"/>
</dbReference>
<protein>
    <submittedName>
        <fullName evidence="5">Aldehyde-activating protein</fullName>
    </submittedName>
</protein>
<dbReference type="STRING" id="1219058.AOA14_07725"/>
<dbReference type="GO" id="GO:0046872">
    <property type="term" value="F:metal ion binding"/>
    <property type="evidence" value="ECO:0007669"/>
    <property type="project" value="UniProtKB-KW"/>
</dbReference>
<organism evidence="5 6">
    <name type="scientific">Sphingopyxis terrae subsp. terrae NBRC 15098</name>
    <dbReference type="NCBI Taxonomy" id="1219058"/>
    <lineage>
        <taxon>Bacteria</taxon>
        <taxon>Pseudomonadati</taxon>
        <taxon>Pseudomonadota</taxon>
        <taxon>Alphaproteobacteria</taxon>
        <taxon>Sphingomonadales</taxon>
        <taxon>Sphingomonadaceae</taxon>
        <taxon>Sphingopyxis</taxon>
    </lineage>
</organism>
<evidence type="ECO:0000259" key="4">
    <source>
        <dbReference type="PROSITE" id="PS51891"/>
    </source>
</evidence>
<dbReference type="PROSITE" id="PS51891">
    <property type="entry name" value="CENP_V_GFA"/>
    <property type="match status" value="1"/>
</dbReference>
<evidence type="ECO:0000256" key="3">
    <source>
        <dbReference type="ARBA" id="ARBA00022833"/>
    </source>
</evidence>
<dbReference type="Proteomes" id="UP000076234">
    <property type="component" value="Chromosome"/>
</dbReference>
<keyword evidence="3" id="KW-0862">Zinc</keyword>
<dbReference type="InterPro" id="IPR052355">
    <property type="entry name" value="CENP-V-like"/>
</dbReference>
<reference evidence="6" key="1">
    <citation type="submission" date="2015-11" db="EMBL/GenBank/DDBJ databases">
        <title>Complete genome sequence of a polyethylene glycol-degrading strain Sphingopyxis terrae strain 203-1 (NBRC 15098).</title>
        <authorList>
            <person name="Yoshiyuki O."/>
            <person name="Shouta N."/>
            <person name="Nagata Y."/>
            <person name="Numata M."/>
            <person name="Tsuchikane K."/>
            <person name="Hosoyama A."/>
            <person name="Yamazoe A."/>
            <person name="Tsuda M."/>
            <person name="Fujita N."/>
            <person name="Kawai F."/>
        </authorList>
    </citation>
    <scope>NUCLEOTIDE SEQUENCE [LARGE SCALE GENOMIC DNA]</scope>
    <source>
        <strain evidence="6">203-1</strain>
    </source>
</reference>